<protein>
    <submittedName>
        <fullName evidence="1">Uncharacterized protein</fullName>
    </submittedName>
</protein>
<dbReference type="EMBL" id="MU266398">
    <property type="protein sequence ID" value="KAH7925608.1"/>
    <property type="molecule type" value="Genomic_DNA"/>
</dbReference>
<proteinExistence type="predicted"/>
<comment type="caution">
    <text evidence="1">The sequence shown here is derived from an EMBL/GenBank/DDBJ whole genome shotgun (WGS) entry which is preliminary data.</text>
</comment>
<dbReference type="Proteomes" id="UP000790709">
    <property type="component" value="Unassembled WGS sequence"/>
</dbReference>
<keyword evidence="2" id="KW-1185">Reference proteome</keyword>
<reference evidence="1" key="1">
    <citation type="journal article" date="2021" name="New Phytol.">
        <title>Evolutionary innovations through gain and loss of genes in the ectomycorrhizal Boletales.</title>
        <authorList>
            <person name="Wu G."/>
            <person name="Miyauchi S."/>
            <person name="Morin E."/>
            <person name="Kuo A."/>
            <person name="Drula E."/>
            <person name="Varga T."/>
            <person name="Kohler A."/>
            <person name="Feng B."/>
            <person name="Cao Y."/>
            <person name="Lipzen A."/>
            <person name="Daum C."/>
            <person name="Hundley H."/>
            <person name="Pangilinan J."/>
            <person name="Johnson J."/>
            <person name="Barry K."/>
            <person name="LaButti K."/>
            <person name="Ng V."/>
            <person name="Ahrendt S."/>
            <person name="Min B."/>
            <person name="Choi I.G."/>
            <person name="Park H."/>
            <person name="Plett J.M."/>
            <person name="Magnuson J."/>
            <person name="Spatafora J.W."/>
            <person name="Nagy L.G."/>
            <person name="Henrissat B."/>
            <person name="Grigoriev I.V."/>
            <person name="Yang Z.L."/>
            <person name="Xu J."/>
            <person name="Martin F.M."/>
        </authorList>
    </citation>
    <scope>NUCLEOTIDE SEQUENCE</scope>
    <source>
        <strain evidence="1">KUC20120723A-06</strain>
    </source>
</reference>
<evidence type="ECO:0000313" key="2">
    <source>
        <dbReference type="Proteomes" id="UP000790709"/>
    </source>
</evidence>
<accession>A0ACB8BJZ2</accession>
<name>A0ACB8BJZ2_9AGAM</name>
<sequence length="201" mass="22260">MAPRSRAPCQICEANESKYTCAACKILYCSVPCYKQHKESCTIAKASTPQSLPSEHAEAMAEESDELMEPKPLRPLTSLNWPYVPEESAYPDPLKRDDPKPLQLHQYEAIATAPSIRSVLEANPRLPELLTSIDKLRGSERENALQRALGVDSSKLEISQRDLNRAGELDDDTRALRQLAEAVEAAVRGGKESALGLDWDD</sequence>
<organism evidence="1 2">
    <name type="scientific">Leucogyrophana mollusca</name>
    <dbReference type="NCBI Taxonomy" id="85980"/>
    <lineage>
        <taxon>Eukaryota</taxon>
        <taxon>Fungi</taxon>
        <taxon>Dikarya</taxon>
        <taxon>Basidiomycota</taxon>
        <taxon>Agaricomycotina</taxon>
        <taxon>Agaricomycetes</taxon>
        <taxon>Agaricomycetidae</taxon>
        <taxon>Boletales</taxon>
        <taxon>Boletales incertae sedis</taxon>
        <taxon>Leucogyrophana</taxon>
    </lineage>
</organism>
<gene>
    <name evidence="1" type="ORF">BV22DRAFT_419423</name>
</gene>
<evidence type="ECO:0000313" key="1">
    <source>
        <dbReference type="EMBL" id="KAH7925608.1"/>
    </source>
</evidence>